<organism evidence="1 2">
    <name type="scientific">Methyloceanibacter marginalis</name>
    <dbReference type="NCBI Taxonomy" id="1774971"/>
    <lineage>
        <taxon>Bacteria</taxon>
        <taxon>Pseudomonadati</taxon>
        <taxon>Pseudomonadota</taxon>
        <taxon>Alphaproteobacteria</taxon>
        <taxon>Hyphomicrobiales</taxon>
        <taxon>Hyphomicrobiaceae</taxon>
        <taxon>Methyloceanibacter</taxon>
    </lineage>
</organism>
<accession>A0A1E3W8C9</accession>
<proteinExistence type="predicted"/>
<dbReference type="SUPFAM" id="SSF46955">
    <property type="entry name" value="Putative DNA-binding domain"/>
    <property type="match status" value="1"/>
</dbReference>
<dbReference type="AlphaFoldDB" id="A0A1E3W8C9"/>
<dbReference type="OrthoDB" id="8091188at2"/>
<evidence type="ECO:0008006" key="3">
    <source>
        <dbReference type="Google" id="ProtNLM"/>
    </source>
</evidence>
<protein>
    <recommendedName>
        <fullName evidence="3">Helix-turn-helix domain-containing protein</fullName>
    </recommendedName>
</protein>
<name>A0A1E3W8C9_9HYPH</name>
<gene>
    <name evidence="1" type="ORF">AUC71_02435</name>
</gene>
<sequence length="68" mass="8080">MPETFLPAAAVRARYSVADVTIWRWMRNERMNFPKPMYANSRHRLWRLADLERWEESRTIEGDANAAA</sequence>
<dbReference type="RefSeq" id="WP_069624733.1">
    <property type="nucleotide sequence ID" value="NZ_LPWD01000415.1"/>
</dbReference>
<dbReference type="EMBL" id="LPWD01000415">
    <property type="protein sequence ID" value="ODS02085.1"/>
    <property type="molecule type" value="Genomic_DNA"/>
</dbReference>
<reference evidence="1 2" key="1">
    <citation type="journal article" date="2016" name="Environ. Microbiol.">
        <title>New Methyloceanibacter diversity from North Sea sediments includes methanotroph containing solely the soluble methane monooxygenase.</title>
        <authorList>
            <person name="Vekeman B."/>
            <person name="Kerckhof F.M."/>
            <person name="Cremers G."/>
            <person name="de Vos P."/>
            <person name="Vandamme P."/>
            <person name="Boon N."/>
            <person name="Op den Camp H.J."/>
            <person name="Heylen K."/>
        </authorList>
    </citation>
    <scope>NUCLEOTIDE SEQUENCE [LARGE SCALE GENOMIC DNA]</scope>
    <source>
        <strain evidence="1 2">R-67177</strain>
    </source>
</reference>
<comment type="caution">
    <text evidence="1">The sequence shown here is derived from an EMBL/GenBank/DDBJ whole genome shotgun (WGS) entry which is preliminary data.</text>
</comment>
<evidence type="ECO:0000313" key="1">
    <source>
        <dbReference type="EMBL" id="ODS02085.1"/>
    </source>
</evidence>
<keyword evidence="2" id="KW-1185">Reference proteome</keyword>
<dbReference type="InterPro" id="IPR009061">
    <property type="entry name" value="DNA-bd_dom_put_sf"/>
</dbReference>
<dbReference type="Proteomes" id="UP000095042">
    <property type="component" value="Unassembled WGS sequence"/>
</dbReference>
<evidence type="ECO:0000313" key="2">
    <source>
        <dbReference type="Proteomes" id="UP000095042"/>
    </source>
</evidence>